<keyword evidence="1" id="KW-0812">Transmembrane</keyword>
<sequence length="192" mass="22455">MGVNPFSGIADLPIAIFIFVVLLTIFVFFTNIFFSKRIKKRNKLKEKNYAQNLIERGGAYVAKNKLLTESEQKVFHILAKEYGDTHYIFCQVRVLDVIEPNLKKYKSFTKEYKSLFWQISQWHFDYVLCGKDDFSISCVLELDDPSHNSPERVRRDKILNSVCKDAGVFFKRMTLDYKSKKLTVERVCGDIL</sequence>
<dbReference type="Pfam" id="PF10881">
    <property type="entry name" value="DUF2726"/>
    <property type="match status" value="1"/>
</dbReference>
<dbReference type="EMBL" id="LAZR01000018">
    <property type="protein sequence ID" value="KKO05802.1"/>
    <property type="molecule type" value="Genomic_DNA"/>
</dbReference>
<protein>
    <recommendedName>
        <fullName evidence="2">DUF2726 domain-containing protein</fullName>
    </recommendedName>
</protein>
<dbReference type="InterPro" id="IPR014538">
    <property type="entry name" value="UCP028063_topo_Znf"/>
</dbReference>
<dbReference type="PIRSF" id="PIRSF028063">
    <property type="entry name" value="UCP028063"/>
    <property type="match status" value="1"/>
</dbReference>
<proteinExistence type="predicted"/>
<accession>A0A0F9Y1T4</accession>
<feature type="transmembrane region" description="Helical" evidence="1">
    <location>
        <begin position="12"/>
        <end position="34"/>
    </location>
</feature>
<name>A0A0F9Y1T4_9ZZZZ</name>
<evidence type="ECO:0000256" key="1">
    <source>
        <dbReference type="SAM" id="Phobius"/>
    </source>
</evidence>
<comment type="caution">
    <text evidence="3">The sequence shown here is derived from an EMBL/GenBank/DDBJ whole genome shotgun (WGS) entry which is preliminary data.</text>
</comment>
<gene>
    <name evidence="3" type="ORF">LCGC14_0074430</name>
</gene>
<reference evidence="3" key="1">
    <citation type="journal article" date="2015" name="Nature">
        <title>Complex archaea that bridge the gap between prokaryotes and eukaryotes.</title>
        <authorList>
            <person name="Spang A."/>
            <person name="Saw J.H."/>
            <person name="Jorgensen S.L."/>
            <person name="Zaremba-Niedzwiedzka K."/>
            <person name="Martijn J."/>
            <person name="Lind A.E."/>
            <person name="van Eijk R."/>
            <person name="Schleper C."/>
            <person name="Guy L."/>
            <person name="Ettema T.J."/>
        </authorList>
    </citation>
    <scope>NUCLEOTIDE SEQUENCE</scope>
</reference>
<keyword evidence="1" id="KW-1133">Transmembrane helix</keyword>
<dbReference type="InterPro" id="IPR024402">
    <property type="entry name" value="DUF2726"/>
</dbReference>
<dbReference type="AlphaFoldDB" id="A0A0F9Y1T4"/>
<organism evidence="3">
    <name type="scientific">marine sediment metagenome</name>
    <dbReference type="NCBI Taxonomy" id="412755"/>
    <lineage>
        <taxon>unclassified sequences</taxon>
        <taxon>metagenomes</taxon>
        <taxon>ecological metagenomes</taxon>
    </lineage>
</organism>
<feature type="domain" description="DUF2726" evidence="2">
    <location>
        <begin position="64"/>
        <end position="176"/>
    </location>
</feature>
<evidence type="ECO:0000259" key="2">
    <source>
        <dbReference type="Pfam" id="PF10881"/>
    </source>
</evidence>
<evidence type="ECO:0000313" key="3">
    <source>
        <dbReference type="EMBL" id="KKO05802.1"/>
    </source>
</evidence>
<keyword evidence="1" id="KW-0472">Membrane</keyword>